<dbReference type="Pfam" id="PF03600">
    <property type="entry name" value="CitMHS"/>
    <property type="match status" value="1"/>
</dbReference>
<dbReference type="Gene3D" id="3.30.70.1450">
    <property type="entry name" value="Regulator of K+ conductance, C-terminal domain"/>
    <property type="match status" value="2"/>
</dbReference>
<evidence type="ECO:0000256" key="5">
    <source>
        <dbReference type="ARBA" id="ARBA00022989"/>
    </source>
</evidence>
<feature type="domain" description="RCK C-terminal" evidence="8">
    <location>
        <begin position="211"/>
        <end position="295"/>
    </location>
</feature>
<dbReference type="PANTHER" id="PTHR43652">
    <property type="entry name" value="BASIC AMINO ACID ANTIPORTER YFCC-RELATED"/>
    <property type="match status" value="1"/>
</dbReference>
<sequence length="597" mass="63303">MSLGTLEPYFVLVLLVVVFATMVSERFRIDVVAMMAVSLLLITGVLPTKEVLAVFSNEAPITVAAMFILSAALERTGVVESAGVLFSRHASGSPLAAMLAVTIGAASVSAFMNNTPVVVILTPVVIALANSMGIAPSKYLIPLSYATVLGGTCTLIGTSTNIVASGAAVQQGLEPFGLFEISPVGIPLTLIGVLYLATLGFRLLPNRETFAGIMAGSRQRQFLTEVLVPLGSPLIGKSVDEAGVAKKLNARVIDVIRDRISLAGELDRVVLQAGDRIVLRTNVGDVIGLRNQSDVAFGTSGQHALEPIAAQNTIVMEGIVGPHSRFVGYRLADLNLRRQYSVYILAVHRQGENLGGNFDQVRLAFGDTILMEGPPEGLKRLFEQGALVSLAEPTEQPLRRSRRWLAITALVAVIVLASFEVMPISALALIASVAVVAGGCLDADEAYSSIRWSLIMLIFGSLALGRAMETSGAARLVVEGVMHLIQGMSPYVVLSVTYLMTMILTEFLSNNATAILLTPIGVGLAHGLGVDPRPFVVAVMLASSNAFATPIGYQTNTFVYNAGGYKFGDFVKIGLPLNLITWLAASVLIPFFFPLHP</sequence>
<dbReference type="InterPro" id="IPR051679">
    <property type="entry name" value="DASS-Related_Transporters"/>
</dbReference>
<dbReference type="InterPro" id="IPR006037">
    <property type="entry name" value="RCK_C"/>
</dbReference>
<proteinExistence type="predicted"/>
<dbReference type="RefSeq" id="WP_418157541.1">
    <property type="nucleotide sequence ID" value="NZ_JBBLZC010000001.1"/>
</dbReference>
<feature type="transmembrane region" description="Helical" evidence="7">
    <location>
        <begin position="143"/>
        <end position="164"/>
    </location>
</feature>
<keyword evidence="10" id="KW-1185">Reference proteome</keyword>
<feature type="transmembrane region" description="Helical" evidence="7">
    <location>
        <begin position="6"/>
        <end position="24"/>
    </location>
</feature>
<dbReference type="PROSITE" id="PS51202">
    <property type="entry name" value="RCK_C"/>
    <property type="match status" value="2"/>
</dbReference>
<feature type="transmembrane region" description="Helical" evidence="7">
    <location>
        <begin position="449"/>
        <end position="468"/>
    </location>
</feature>
<feature type="transmembrane region" description="Helical" evidence="7">
    <location>
        <begin position="404"/>
        <end position="437"/>
    </location>
</feature>
<dbReference type="PANTHER" id="PTHR43652:SF2">
    <property type="entry name" value="BASIC AMINO ACID ANTIPORTER YFCC-RELATED"/>
    <property type="match status" value="1"/>
</dbReference>
<comment type="caution">
    <text evidence="9">The sequence shown here is derived from an EMBL/GenBank/DDBJ whole genome shotgun (WGS) entry which is preliminary data.</text>
</comment>
<evidence type="ECO:0000256" key="3">
    <source>
        <dbReference type="ARBA" id="ARBA00022692"/>
    </source>
</evidence>
<feature type="transmembrane region" description="Helical" evidence="7">
    <location>
        <begin position="480"/>
        <end position="501"/>
    </location>
</feature>
<dbReference type="InterPro" id="IPR036721">
    <property type="entry name" value="RCK_C_sf"/>
</dbReference>
<comment type="subcellular location">
    <subcellularLocation>
        <location evidence="1">Membrane</location>
        <topology evidence="1">Multi-pass membrane protein</topology>
    </subcellularLocation>
</comment>
<dbReference type="Proteomes" id="UP001375743">
    <property type="component" value="Unassembled WGS sequence"/>
</dbReference>
<evidence type="ECO:0000256" key="1">
    <source>
        <dbReference type="ARBA" id="ARBA00004141"/>
    </source>
</evidence>
<feature type="transmembrane region" description="Helical" evidence="7">
    <location>
        <begin position="94"/>
        <end position="112"/>
    </location>
</feature>
<evidence type="ECO:0000259" key="8">
    <source>
        <dbReference type="PROSITE" id="PS51202"/>
    </source>
</evidence>
<keyword evidence="4" id="KW-0677">Repeat</keyword>
<evidence type="ECO:0000256" key="7">
    <source>
        <dbReference type="SAM" id="Phobius"/>
    </source>
</evidence>
<feature type="transmembrane region" description="Helical" evidence="7">
    <location>
        <begin position="535"/>
        <end position="553"/>
    </location>
</feature>
<organism evidence="9 10">
    <name type="scientific">Benzoatithermus flavus</name>
    <dbReference type="NCBI Taxonomy" id="3108223"/>
    <lineage>
        <taxon>Bacteria</taxon>
        <taxon>Pseudomonadati</taxon>
        <taxon>Pseudomonadota</taxon>
        <taxon>Alphaproteobacteria</taxon>
        <taxon>Geminicoccales</taxon>
        <taxon>Geminicoccaceae</taxon>
        <taxon>Benzoatithermus</taxon>
    </lineage>
</organism>
<name>A0ABU8XLF2_9PROT</name>
<protein>
    <submittedName>
        <fullName evidence="9">SLC13 family permease</fullName>
    </submittedName>
</protein>
<keyword evidence="3 7" id="KW-0812">Transmembrane</keyword>
<accession>A0ABU8XLF2</accession>
<feature type="transmembrane region" description="Helical" evidence="7">
    <location>
        <begin position="118"/>
        <end position="136"/>
    </location>
</feature>
<evidence type="ECO:0000256" key="4">
    <source>
        <dbReference type="ARBA" id="ARBA00022737"/>
    </source>
</evidence>
<dbReference type="Pfam" id="PF02080">
    <property type="entry name" value="TrkA_C"/>
    <property type="match status" value="2"/>
</dbReference>
<feature type="transmembrane region" description="Helical" evidence="7">
    <location>
        <begin position="54"/>
        <end position="73"/>
    </location>
</feature>
<feature type="domain" description="RCK C-terminal" evidence="8">
    <location>
        <begin position="303"/>
        <end position="387"/>
    </location>
</feature>
<evidence type="ECO:0000256" key="2">
    <source>
        <dbReference type="ARBA" id="ARBA00022448"/>
    </source>
</evidence>
<dbReference type="EMBL" id="JBBLZC010000001">
    <property type="protein sequence ID" value="MEK0081691.1"/>
    <property type="molecule type" value="Genomic_DNA"/>
</dbReference>
<evidence type="ECO:0000313" key="10">
    <source>
        <dbReference type="Proteomes" id="UP001375743"/>
    </source>
</evidence>
<feature type="transmembrane region" description="Helical" evidence="7">
    <location>
        <begin position="573"/>
        <end position="593"/>
    </location>
</feature>
<dbReference type="CDD" id="cd01115">
    <property type="entry name" value="SLC13_permease"/>
    <property type="match status" value="1"/>
</dbReference>
<keyword evidence="6 7" id="KW-0472">Membrane</keyword>
<gene>
    <name evidence="9" type="ORF">U1T56_00885</name>
</gene>
<reference evidence="9 10" key="1">
    <citation type="submission" date="2024-01" db="EMBL/GenBank/DDBJ databases">
        <title>Multi-omics insights into the function and evolution of sodium benzoate biodegradation pathways in Benzoatithermus flavus gen. nov., sp. nov. from hot spring.</title>
        <authorList>
            <person name="Hu C.-J."/>
            <person name="Li W.-J."/>
        </authorList>
    </citation>
    <scope>NUCLEOTIDE SEQUENCE [LARGE SCALE GENOMIC DNA]</scope>
    <source>
        <strain evidence="9 10">SYSU G07066</strain>
    </source>
</reference>
<feature type="transmembrane region" description="Helical" evidence="7">
    <location>
        <begin position="507"/>
        <end position="528"/>
    </location>
</feature>
<evidence type="ECO:0000313" key="9">
    <source>
        <dbReference type="EMBL" id="MEK0081691.1"/>
    </source>
</evidence>
<feature type="transmembrane region" description="Helical" evidence="7">
    <location>
        <begin position="184"/>
        <end position="204"/>
    </location>
</feature>
<keyword evidence="5 7" id="KW-1133">Transmembrane helix</keyword>
<feature type="transmembrane region" description="Helical" evidence="7">
    <location>
        <begin position="31"/>
        <end position="48"/>
    </location>
</feature>
<keyword evidence="2" id="KW-0813">Transport</keyword>
<evidence type="ECO:0000256" key="6">
    <source>
        <dbReference type="ARBA" id="ARBA00023136"/>
    </source>
</evidence>
<dbReference type="SUPFAM" id="SSF116726">
    <property type="entry name" value="TrkA C-terminal domain-like"/>
    <property type="match status" value="2"/>
</dbReference>
<dbReference type="InterPro" id="IPR004680">
    <property type="entry name" value="Cit_transptr-like_dom"/>
</dbReference>